<comment type="similarity">
    <text evidence="2 10">Belongs to the purine nucleoside phosphorylase YfiH/LACC1 family.</text>
</comment>
<keyword evidence="5" id="KW-0378">Hydrolase</keyword>
<dbReference type="NCBIfam" id="TIGR00726">
    <property type="entry name" value="peptidoglycan editing factor PgeF"/>
    <property type="match status" value="1"/>
</dbReference>
<evidence type="ECO:0000256" key="1">
    <source>
        <dbReference type="ARBA" id="ARBA00000553"/>
    </source>
</evidence>
<comment type="catalytic activity">
    <reaction evidence="7">
        <text>adenosine + H2O + H(+) = inosine + NH4(+)</text>
        <dbReference type="Rhea" id="RHEA:24408"/>
        <dbReference type="ChEBI" id="CHEBI:15377"/>
        <dbReference type="ChEBI" id="CHEBI:15378"/>
        <dbReference type="ChEBI" id="CHEBI:16335"/>
        <dbReference type="ChEBI" id="CHEBI:17596"/>
        <dbReference type="ChEBI" id="CHEBI:28938"/>
        <dbReference type="EC" id="3.5.4.4"/>
    </reaction>
    <physiologicalReaction direction="left-to-right" evidence="7">
        <dbReference type="Rhea" id="RHEA:24409"/>
    </physiologicalReaction>
</comment>
<dbReference type="SUPFAM" id="SSF64438">
    <property type="entry name" value="CNF1/YfiH-like putative cysteine hydrolases"/>
    <property type="match status" value="1"/>
</dbReference>
<evidence type="ECO:0000256" key="6">
    <source>
        <dbReference type="ARBA" id="ARBA00022833"/>
    </source>
</evidence>
<evidence type="ECO:0000256" key="10">
    <source>
        <dbReference type="RuleBase" id="RU361274"/>
    </source>
</evidence>
<gene>
    <name evidence="11" type="primary">pgeF</name>
    <name evidence="11" type="ORF">GCM10023144_34180</name>
</gene>
<protein>
    <recommendedName>
        <fullName evidence="10">Purine nucleoside phosphorylase</fullName>
    </recommendedName>
</protein>
<dbReference type="InterPro" id="IPR011324">
    <property type="entry name" value="Cytotoxic_necrot_fac-like_cat"/>
</dbReference>
<dbReference type="CDD" id="cd16833">
    <property type="entry name" value="YfiH"/>
    <property type="match status" value="1"/>
</dbReference>
<dbReference type="Gene3D" id="3.60.140.10">
    <property type="entry name" value="CNF1/YfiH-like putative cysteine hydrolases"/>
    <property type="match status" value="1"/>
</dbReference>
<evidence type="ECO:0000256" key="3">
    <source>
        <dbReference type="ARBA" id="ARBA00022679"/>
    </source>
</evidence>
<evidence type="ECO:0000256" key="7">
    <source>
        <dbReference type="ARBA" id="ARBA00047989"/>
    </source>
</evidence>
<proteinExistence type="inferred from homology"/>
<evidence type="ECO:0000256" key="2">
    <source>
        <dbReference type="ARBA" id="ARBA00007353"/>
    </source>
</evidence>
<dbReference type="InterPro" id="IPR038371">
    <property type="entry name" value="Cu_polyphenol_OxRdtase_sf"/>
</dbReference>
<evidence type="ECO:0000256" key="8">
    <source>
        <dbReference type="ARBA" id="ARBA00048968"/>
    </source>
</evidence>
<comment type="catalytic activity">
    <reaction evidence="8">
        <text>adenosine + phosphate = alpha-D-ribose 1-phosphate + adenine</text>
        <dbReference type="Rhea" id="RHEA:27642"/>
        <dbReference type="ChEBI" id="CHEBI:16335"/>
        <dbReference type="ChEBI" id="CHEBI:16708"/>
        <dbReference type="ChEBI" id="CHEBI:43474"/>
        <dbReference type="ChEBI" id="CHEBI:57720"/>
        <dbReference type="EC" id="2.4.2.1"/>
    </reaction>
    <physiologicalReaction direction="left-to-right" evidence="8">
        <dbReference type="Rhea" id="RHEA:27643"/>
    </physiologicalReaction>
</comment>
<keyword evidence="12" id="KW-1185">Reference proteome</keyword>
<dbReference type="InterPro" id="IPR003730">
    <property type="entry name" value="Cu_polyphenol_OxRdtase"/>
</dbReference>
<evidence type="ECO:0000313" key="11">
    <source>
        <dbReference type="EMBL" id="GAA4337871.1"/>
    </source>
</evidence>
<dbReference type="PANTHER" id="PTHR30616">
    <property type="entry name" value="UNCHARACTERIZED PROTEIN YFIH"/>
    <property type="match status" value="1"/>
</dbReference>
<dbReference type="PANTHER" id="PTHR30616:SF2">
    <property type="entry name" value="PURINE NUCLEOSIDE PHOSPHORYLASE LACC1"/>
    <property type="match status" value="1"/>
</dbReference>
<comment type="caution">
    <text evidence="11">The sequence shown here is derived from an EMBL/GenBank/DDBJ whole genome shotgun (WGS) entry which is preliminary data.</text>
</comment>
<dbReference type="RefSeq" id="WP_425570289.1">
    <property type="nucleotide sequence ID" value="NZ_BAABFO010000018.1"/>
</dbReference>
<name>A0ABP8HDJ1_9BURK</name>
<evidence type="ECO:0000256" key="4">
    <source>
        <dbReference type="ARBA" id="ARBA00022723"/>
    </source>
</evidence>
<evidence type="ECO:0000256" key="9">
    <source>
        <dbReference type="ARBA" id="ARBA00049893"/>
    </source>
</evidence>
<keyword evidence="3" id="KW-0808">Transferase</keyword>
<reference evidence="12" key="1">
    <citation type="journal article" date="2019" name="Int. J. Syst. Evol. Microbiol.">
        <title>The Global Catalogue of Microorganisms (GCM) 10K type strain sequencing project: providing services to taxonomists for standard genome sequencing and annotation.</title>
        <authorList>
            <consortium name="The Broad Institute Genomics Platform"/>
            <consortium name="The Broad Institute Genome Sequencing Center for Infectious Disease"/>
            <person name="Wu L."/>
            <person name="Ma J."/>
        </authorList>
    </citation>
    <scope>NUCLEOTIDE SEQUENCE [LARGE SCALE GENOMIC DNA]</scope>
    <source>
        <strain evidence="12">JCM 17666</strain>
    </source>
</reference>
<keyword evidence="4" id="KW-0479">Metal-binding</keyword>
<dbReference type="EMBL" id="BAABFO010000018">
    <property type="protein sequence ID" value="GAA4337871.1"/>
    <property type="molecule type" value="Genomic_DNA"/>
</dbReference>
<comment type="catalytic activity">
    <reaction evidence="1">
        <text>inosine + phosphate = alpha-D-ribose 1-phosphate + hypoxanthine</text>
        <dbReference type="Rhea" id="RHEA:27646"/>
        <dbReference type="ChEBI" id="CHEBI:17368"/>
        <dbReference type="ChEBI" id="CHEBI:17596"/>
        <dbReference type="ChEBI" id="CHEBI:43474"/>
        <dbReference type="ChEBI" id="CHEBI:57720"/>
        <dbReference type="EC" id="2.4.2.1"/>
    </reaction>
    <physiologicalReaction direction="left-to-right" evidence="1">
        <dbReference type="Rhea" id="RHEA:27647"/>
    </physiologicalReaction>
</comment>
<comment type="catalytic activity">
    <reaction evidence="9">
        <text>S-methyl-5'-thioadenosine + phosphate = 5-(methylsulfanyl)-alpha-D-ribose 1-phosphate + adenine</text>
        <dbReference type="Rhea" id="RHEA:11852"/>
        <dbReference type="ChEBI" id="CHEBI:16708"/>
        <dbReference type="ChEBI" id="CHEBI:17509"/>
        <dbReference type="ChEBI" id="CHEBI:43474"/>
        <dbReference type="ChEBI" id="CHEBI:58533"/>
        <dbReference type="EC" id="2.4.2.28"/>
    </reaction>
    <physiologicalReaction direction="left-to-right" evidence="9">
        <dbReference type="Rhea" id="RHEA:11853"/>
    </physiologicalReaction>
</comment>
<dbReference type="Proteomes" id="UP001501671">
    <property type="component" value="Unassembled WGS sequence"/>
</dbReference>
<dbReference type="Pfam" id="PF02578">
    <property type="entry name" value="Cu-oxidase_4"/>
    <property type="match status" value="1"/>
</dbReference>
<evidence type="ECO:0000256" key="5">
    <source>
        <dbReference type="ARBA" id="ARBA00022801"/>
    </source>
</evidence>
<evidence type="ECO:0000313" key="12">
    <source>
        <dbReference type="Proteomes" id="UP001501671"/>
    </source>
</evidence>
<keyword evidence="6" id="KW-0862">Zinc</keyword>
<sequence length="259" mass="26519">MEPATSPAPGSPLLLPGPAWPGVRMACTTRAGGASAGPFGGFNLGAHVGDEPAAVAANRERLQRLLPGAPRWLEQVHGTAVADVDALPADAVPRADAAVTRRPGTVLAIMTADCLPVVIADARSSVLAVAHAGWRGLLAGVLEQAVTAMAVGPGVPVRAWLGPAIGPQAFEVGDEVRAAFVAEDPACACAFAATGGHDAQGAPKWLADLPALAQHRLRRAGVGVVVHSGLCTVAESDRFFSYRRDGRTGRFATLAWLEA</sequence>
<accession>A0ABP8HDJ1</accession>
<organism evidence="11 12">
    <name type="scientific">Pigmentiphaga soli</name>
    <dbReference type="NCBI Taxonomy" id="1007095"/>
    <lineage>
        <taxon>Bacteria</taxon>
        <taxon>Pseudomonadati</taxon>
        <taxon>Pseudomonadota</taxon>
        <taxon>Betaproteobacteria</taxon>
        <taxon>Burkholderiales</taxon>
        <taxon>Alcaligenaceae</taxon>
        <taxon>Pigmentiphaga</taxon>
    </lineage>
</organism>